<dbReference type="PROSITE" id="PS00094">
    <property type="entry name" value="C5_MTASE_1"/>
    <property type="match status" value="1"/>
</dbReference>
<evidence type="ECO:0000256" key="3">
    <source>
        <dbReference type="ARBA" id="ARBA00022691"/>
    </source>
</evidence>
<evidence type="ECO:0000256" key="2">
    <source>
        <dbReference type="ARBA" id="ARBA00022679"/>
    </source>
</evidence>
<name>A0A3B1A7C0_9ZZZZ</name>
<dbReference type="InterPro" id="IPR018117">
    <property type="entry name" value="C5_DNA_meth_AS"/>
</dbReference>
<accession>A0A3B1A7C0</accession>
<dbReference type="GO" id="GO:0032259">
    <property type="term" value="P:methylation"/>
    <property type="evidence" value="ECO:0007669"/>
    <property type="project" value="UniProtKB-KW"/>
</dbReference>
<keyword evidence="3" id="KW-0949">S-adenosyl-L-methionine</keyword>
<dbReference type="InterPro" id="IPR019614">
    <property type="entry name" value="SAM-dep_methyl-trfase"/>
</dbReference>
<evidence type="ECO:0000259" key="4">
    <source>
        <dbReference type="Pfam" id="PF10672"/>
    </source>
</evidence>
<gene>
    <name evidence="5" type="ORF">MNBD_GAMMA18-2384</name>
</gene>
<proteinExistence type="predicted"/>
<keyword evidence="1 5" id="KW-0489">Methyltransferase</keyword>
<dbReference type="InterPro" id="IPR029063">
    <property type="entry name" value="SAM-dependent_MTases_sf"/>
</dbReference>
<reference evidence="5" key="1">
    <citation type="submission" date="2018-06" db="EMBL/GenBank/DDBJ databases">
        <authorList>
            <person name="Zhirakovskaya E."/>
        </authorList>
    </citation>
    <scope>NUCLEOTIDE SEQUENCE</scope>
</reference>
<sequence length="358" mass="40456">MRVNENRLFVIVSPVYLLFTVLLADYFGIKNVLMAGCPCQGFSERGYGHPCFYRTMNTMIEHIDFTPQQVAGVEQARRLFHGRGHAYPGLAHVSIDWLPPVALITLYEEATHEWLMAQAEWLMAKLSDCRSVQVQFRCRPMVPTEVLRGEPIDRLTVEVAGLAFQLQLGRTQNSGLFLDMSNGWQWLREQTQNRRVLNLFSYTCAFSVAAIAGGAKHVVNVDISKAALSRGRDNHRLNHHDTGKVAFQGIDIFKSFSRLKKLGPYDLLVCDPPRFQKGSVDIKRDYKKIIRRIPELVVSNGLVMLCLNAPDLDEAFLLDTVAQACPECRYVEQITPPAVFVEAQPGRGLKVLIFLYEG</sequence>
<keyword evidence="2 5" id="KW-0808">Transferase</keyword>
<dbReference type="Gene3D" id="3.40.50.150">
    <property type="entry name" value="Vaccinia Virus protein VP39"/>
    <property type="match status" value="1"/>
</dbReference>
<dbReference type="PANTHER" id="PTHR43042:SF3">
    <property type="entry name" value="RIBOSOMAL RNA LARGE SUBUNIT METHYLTRANSFERASE YWBD-RELATED"/>
    <property type="match status" value="1"/>
</dbReference>
<dbReference type="CDD" id="cd02440">
    <property type="entry name" value="AdoMet_MTases"/>
    <property type="match status" value="1"/>
</dbReference>
<dbReference type="GO" id="GO:0008168">
    <property type="term" value="F:methyltransferase activity"/>
    <property type="evidence" value="ECO:0007669"/>
    <property type="project" value="UniProtKB-KW"/>
</dbReference>
<dbReference type="AlphaFoldDB" id="A0A3B1A7C0"/>
<dbReference type="PANTHER" id="PTHR43042">
    <property type="entry name" value="SAM-DEPENDENT METHYLTRANSFERASE"/>
    <property type="match status" value="1"/>
</dbReference>
<evidence type="ECO:0000313" key="5">
    <source>
        <dbReference type="EMBL" id="VAW89614.1"/>
    </source>
</evidence>
<evidence type="ECO:0000256" key="1">
    <source>
        <dbReference type="ARBA" id="ARBA00022603"/>
    </source>
</evidence>
<dbReference type="EMBL" id="UOFP01000284">
    <property type="protein sequence ID" value="VAW89614.1"/>
    <property type="molecule type" value="Genomic_DNA"/>
</dbReference>
<organism evidence="5">
    <name type="scientific">hydrothermal vent metagenome</name>
    <dbReference type="NCBI Taxonomy" id="652676"/>
    <lineage>
        <taxon>unclassified sequences</taxon>
        <taxon>metagenomes</taxon>
        <taxon>ecological metagenomes</taxon>
    </lineage>
</organism>
<dbReference type="SUPFAM" id="SSF53335">
    <property type="entry name" value="S-adenosyl-L-methionine-dependent methyltransferases"/>
    <property type="match status" value="1"/>
</dbReference>
<feature type="domain" description="S-adenosylmethionine-dependent methyltransferase" evidence="4">
    <location>
        <begin position="77"/>
        <end position="354"/>
    </location>
</feature>
<protein>
    <submittedName>
        <fullName evidence="5">Uncharacterized methyltransferase PA1407</fullName>
    </submittedName>
</protein>
<dbReference type="Pfam" id="PF10672">
    <property type="entry name" value="Methyltrans_SAM"/>
    <property type="match status" value="1"/>
</dbReference>